<gene>
    <name evidence="1" type="ORF">L1987_75694</name>
</gene>
<organism evidence="1 2">
    <name type="scientific">Smallanthus sonchifolius</name>
    <dbReference type="NCBI Taxonomy" id="185202"/>
    <lineage>
        <taxon>Eukaryota</taxon>
        <taxon>Viridiplantae</taxon>
        <taxon>Streptophyta</taxon>
        <taxon>Embryophyta</taxon>
        <taxon>Tracheophyta</taxon>
        <taxon>Spermatophyta</taxon>
        <taxon>Magnoliopsida</taxon>
        <taxon>eudicotyledons</taxon>
        <taxon>Gunneridae</taxon>
        <taxon>Pentapetalae</taxon>
        <taxon>asterids</taxon>
        <taxon>campanulids</taxon>
        <taxon>Asterales</taxon>
        <taxon>Asteraceae</taxon>
        <taxon>Asteroideae</taxon>
        <taxon>Heliantheae alliance</taxon>
        <taxon>Millerieae</taxon>
        <taxon>Smallanthus</taxon>
    </lineage>
</organism>
<evidence type="ECO:0000313" key="1">
    <source>
        <dbReference type="EMBL" id="KAI3705456.1"/>
    </source>
</evidence>
<name>A0ACB9A660_9ASTR</name>
<sequence length="119" mass="13933">MQQLWNLCFNRYITSQPCNHDYKFLYVLLSETAIISFNLFQSTDISLLNFLSWLFVDLQSWSSFEESTIPFDPFLAWGLSEDFKMKEADLDTRSSSFVTTKPHEFGSLDSLHELPVLME</sequence>
<reference evidence="1 2" key="2">
    <citation type="journal article" date="2022" name="Mol. Ecol. Resour.">
        <title>The genomes of chicory, endive, great burdock and yacon provide insights into Asteraceae paleo-polyploidization history and plant inulin production.</title>
        <authorList>
            <person name="Fan W."/>
            <person name="Wang S."/>
            <person name="Wang H."/>
            <person name="Wang A."/>
            <person name="Jiang F."/>
            <person name="Liu H."/>
            <person name="Zhao H."/>
            <person name="Xu D."/>
            <person name="Zhang Y."/>
        </authorList>
    </citation>
    <scope>NUCLEOTIDE SEQUENCE [LARGE SCALE GENOMIC DNA]</scope>
    <source>
        <strain evidence="2">cv. Yunnan</strain>
        <tissue evidence="1">Leaves</tissue>
    </source>
</reference>
<dbReference type="EMBL" id="CM042042">
    <property type="protein sequence ID" value="KAI3705456.1"/>
    <property type="molecule type" value="Genomic_DNA"/>
</dbReference>
<protein>
    <submittedName>
        <fullName evidence="1">Uncharacterized protein</fullName>
    </submittedName>
</protein>
<comment type="caution">
    <text evidence="1">The sequence shown here is derived from an EMBL/GenBank/DDBJ whole genome shotgun (WGS) entry which is preliminary data.</text>
</comment>
<dbReference type="Proteomes" id="UP001056120">
    <property type="component" value="Linkage Group LG25"/>
</dbReference>
<reference evidence="2" key="1">
    <citation type="journal article" date="2022" name="Mol. Ecol. Resour.">
        <title>The genomes of chicory, endive, great burdock and yacon provide insights into Asteraceae palaeo-polyploidization history and plant inulin production.</title>
        <authorList>
            <person name="Fan W."/>
            <person name="Wang S."/>
            <person name="Wang H."/>
            <person name="Wang A."/>
            <person name="Jiang F."/>
            <person name="Liu H."/>
            <person name="Zhao H."/>
            <person name="Xu D."/>
            <person name="Zhang Y."/>
        </authorList>
    </citation>
    <scope>NUCLEOTIDE SEQUENCE [LARGE SCALE GENOMIC DNA]</scope>
    <source>
        <strain evidence="2">cv. Yunnan</strain>
    </source>
</reference>
<keyword evidence="2" id="KW-1185">Reference proteome</keyword>
<proteinExistence type="predicted"/>
<evidence type="ECO:0000313" key="2">
    <source>
        <dbReference type="Proteomes" id="UP001056120"/>
    </source>
</evidence>
<accession>A0ACB9A660</accession>